<gene>
    <name evidence="1" type="ORF">QCA50_010865</name>
</gene>
<dbReference type="CDD" id="cd00303">
    <property type="entry name" value="retropepsin_like"/>
    <property type="match status" value="1"/>
</dbReference>
<reference evidence="1 2" key="1">
    <citation type="submission" date="2022-09" db="EMBL/GenBank/DDBJ databases">
        <authorList>
            <person name="Palmer J.M."/>
        </authorList>
    </citation>
    <scope>NUCLEOTIDE SEQUENCE [LARGE SCALE GENOMIC DNA]</scope>
    <source>
        <strain evidence="1 2">DSM 7382</strain>
    </source>
</reference>
<dbReference type="Proteomes" id="UP001385951">
    <property type="component" value="Unassembled WGS sequence"/>
</dbReference>
<organism evidence="1 2">
    <name type="scientific">Cerrena zonata</name>
    <dbReference type="NCBI Taxonomy" id="2478898"/>
    <lineage>
        <taxon>Eukaryota</taxon>
        <taxon>Fungi</taxon>
        <taxon>Dikarya</taxon>
        <taxon>Basidiomycota</taxon>
        <taxon>Agaricomycotina</taxon>
        <taxon>Agaricomycetes</taxon>
        <taxon>Polyporales</taxon>
        <taxon>Cerrenaceae</taxon>
        <taxon>Cerrena</taxon>
    </lineage>
</organism>
<name>A0AAW0FYA7_9APHY</name>
<dbReference type="Gene3D" id="2.40.70.10">
    <property type="entry name" value="Acid Proteases"/>
    <property type="match status" value="1"/>
</dbReference>
<evidence type="ECO:0000313" key="1">
    <source>
        <dbReference type="EMBL" id="KAK7686053.1"/>
    </source>
</evidence>
<sequence length="514" mass="57842">MLAPYLILYISSVLTEGVVNHIGFFNELPGDVSENDELMDIEVEISTQRQDLISTLEALVGLYDKKIIYQNCQIKCYADHLDFINGEIQRSDEKIALYTRNMEVLASQIVSDNLQVTSESSNSDTVIESDGSPPLCLPITCKEGGPVTRIGDVFAENAQRVLFEHGPYWETDEHDVDSLLVYAIEGRHYVIMHSDIEEDVLIDVELIQDSEFDLPSWYRLQVMEQFISTAVVPPLDIAHLRNTYIRETQRQLNSLLPWPRPIVEDSRWRPLRFECFSQSDRLLTIIDAYLKLTVFLPVALLQRPDFTLGNWYATAACRAMLETGIIESEKLYCDHNLFGDLHLMAAGPGAAPSISAVQRNSGTPRDFKHLIPEPAVVVVNINGQSARALIDSGSLADFMSAKLAHQLNIKAFELEKPLPVHLAVQGSRVKINLGCNAELSYQGIRSPQYFDIINLLNYDLILGTPFMFQHQVMLGFNLMTVSIGSAQALKIQGKHIRVLESWAADLFKDQLETT</sequence>
<protein>
    <recommendedName>
        <fullName evidence="3">Peptidase A2 domain-containing protein</fullName>
    </recommendedName>
</protein>
<accession>A0AAW0FYA7</accession>
<evidence type="ECO:0000313" key="2">
    <source>
        <dbReference type="Proteomes" id="UP001385951"/>
    </source>
</evidence>
<proteinExistence type="predicted"/>
<dbReference type="SUPFAM" id="SSF50630">
    <property type="entry name" value="Acid proteases"/>
    <property type="match status" value="1"/>
</dbReference>
<dbReference type="Pfam" id="PF13650">
    <property type="entry name" value="Asp_protease_2"/>
    <property type="match status" value="1"/>
</dbReference>
<keyword evidence="2" id="KW-1185">Reference proteome</keyword>
<comment type="caution">
    <text evidence="1">The sequence shown here is derived from an EMBL/GenBank/DDBJ whole genome shotgun (WGS) entry which is preliminary data.</text>
</comment>
<dbReference type="InterPro" id="IPR021109">
    <property type="entry name" value="Peptidase_aspartic_dom_sf"/>
</dbReference>
<evidence type="ECO:0008006" key="3">
    <source>
        <dbReference type="Google" id="ProtNLM"/>
    </source>
</evidence>
<dbReference type="EMBL" id="JASBNA010000018">
    <property type="protein sequence ID" value="KAK7686053.1"/>
    <property type="molecule type" value="Genomic_DNA"/>
</dbReference>
<dbReference type="AlphaFoldDB" id="A0AAW0FYA7"/>